<sequence length="618" mass="71466">MNYLIVICQIINVPVHEPFFYWMILCLIFAKGNFRTIPGIIVVLHWALYSIATMIDQIRYFYIAANKTIDRENQWKKYDTLIILLNYLSEIAGDWYPVYVIYKYVPRNFLKKLSSSFCLFYNITKLLPVVHFYYNYDNCNTFITYKVVQKCLHTDFWVTWSNLQCIISIGTFIYYLLLLVILNKATYPVSRNILNYQSIIKKFRNYSPYRIKILCLIAILSSVSVIPLPFHARNRITFNFELLRTLLKNISYYIIYFDRILLENFGDPRDSMSNSQKNQNIYRNLKENRIFKEDPLSVTKPSNLFISSNMESNSNTYSSYLKSKSPEYFMYSRGESSNTNLEDDPTISNNIRSTLKINVNRLGSVESNSNNIELFKGSPNYYYSPYDTPLGSPKKGLSIFDYPILSPKGLNSPGSKSPFSANIYSDKARLNSDFDDFDDDVALPLKNDIIRIGSGNSNGNGRSNDKNKKNIENISSTGSTIPSTLTLPPFRTERENNNNNSNTIFTEYSQDDATSFSQYSKNSLTHRRGQPSKGSFFFNSGKENDSFGVNNNRSSLTHQRTLSKGSSFFSTPKMQQVSTRSVSKILINNIFIQIYTVLYIILYLNIINHKHKNTPRIL</sequence>
<evidence type="ECO:0000313" key="3">
    <source>
        <dbReference type="EMBL" id="ORY83459.1"/>
    </source>
</evidence>
<name>A0A1Y2FHP3_9FUNG</name>
<proteinExistence type="predicted"/>
<feature type="transmembrane region" description="Helical" evidence="2">
    <location>
        <begin position="585"/>
        <end position="606"/>
    </location>
</feature>
<feature type="transmembrane region" description="Helical" evidence="2">
    <location>
        <begin position="211"/>
        <end position="230"/>
    </location>
</feature>
<feature type="compositionally biased region" description="Polar residues" evidence="1">
    <location>
        <begin position="472"/>
        <end position="486"/>
    </location>
</feature>
<protein>
    <submittedName>
        <fullName evidence="3">Uncharacterized protein</fullName>
    </submittedName>
</protein>
<accession>A0A1Y2FHP3</accession>
<gene>
    <name evidence="3" type="ORF">LY90DRAFT_663883</name>
</gene>
<keyword evidence="2" id="KW-0472">Membrane</keyword>
<dbReference type="OrthoDB" id="10594947at2759"/>
<feature type="transmembrane region" description="Helical" evidence="2">
    <location>
        <begin position="117"/>
        <end position="136"/>
    </location>
</feature>
<keyword evidence="2" id="KW-1133">Transmembrane helix</keyword>
<evidence type="ECO:0000256" key="1">
    <source>
        <dbReference type="SAM" id="MobiDB-lite"/>
    </source>
</evidence>
<dbReference type="AlphaFoldDB" id="A0A1Y2FHP3"/>
<evidence type="ECO:0000313" key="4">
    <source>
        <dbReference type="Proteomes" id="UP000193920"/>
    </source>
</evidence>
<feature type="transmembrane region" description="Helical" evidence="2">
    <location>
        <begin position="156"/>
        <end position="182"/>
    </location>
</feature>
<feature type="region of interest" description="Disordered" evidence="1">
    <location>
        <begin position="451"/>
        <end position="507"/>
    </location>
</feature>
<keyword evidence="2" id="KW-0812">Transmembrane</keyword>
<keyword evidence="4" id="KW-1185">Reference proteome</keyword>
<organism evidence="3 4">
    <name type="scientific">Neocallimastix californiae</name>
    <dbReference type="NCBI Taxonomy" id="1754190"/>
    <lineage>
        <taxon>Eukaryota</taxon>
        <taxon>Fungi</taxon>
        <taxon>Fungi incertae sedis</taxon>
        <taxon>Chytridiomycota</taxon>
        <taxon>Chytridiomycota incertae sedis</taxon>
        <taxon>Neocallimastigomycetes</taxon>
        <taxon>Neocallimastigales</taxon>
        <taxon>Neocallimastigaceae</taxon>
        <taxon>Neocallimastix</taxon>
    </lineage>
</organism>
<dbReference type="EMBL" id="MCOG01000007">
    <property type="protein sequence ID" value="ORY83459.1"/>
    <property type="molecule type" value="Genomic_DNA"/>
</dbReference>
<feature type="compositionally biased region" description="Low complexity" evidence="1">
    <location>
        <begin position="451"/>
        <end position="462"/>
    </location>
</feature>
<reference evidence="3 4" key="1">
    <citation type="submission" date="2016-08" db="EMBL/GenBank/DDBJ databases">
        <title>A Parts List for Fungal Cellulosomes Revealed by Comparative Genomics.</title>
        <authorList>
            <consortium name="DOE Joint Genome Institute"/>
            <person name="Haitjema C.H."/>
            <person name="Gilmore S.P."/>
            <person name="Henske J.K."/>
            <person name="Solomon K.V."/>
            <person name="De Groot R."/>
            <person name="Kuo A."/>
            <person name="Mondo S.J."/>
            <person name="Salamov A.A."/>
            <person name="Labutti K."/>
            <person name="Zhao Z."/>
            <person name="Chiniquy J."/>
            <person name="Barry K."/>
            <person name="Brewer H.M."/>
            <person name="Purvine S.O."/>
            <person name="Wright A.T."/>
            <person name="Boxma B."/>
            <person name="Van Alen T."/>
            <person name="Hackstein J.H."/>
            <person name="Baker S.E."/>
            <person name="Grigoriev I.V."/>
            <person name="O'Malley M.A."/>
        </authorList>
    </citation>
    <scope>NUCLEOTIDE SEQUENCE [LARGE SCALE GENOMIC DNA]</scope>
    <source>
        <strain evidence="3 4">G1</strain>
    </source>
</reference>
<evidence type="ECO:0000256" key="2">
    <source>
        <dbReference type="SAM" id="Phobius"/>
    </source>
</evidence>
<comment type="caution">
    <text evidence="3">The sequence shown here is derived from an EMBL/GenBank/DDBJ whole genome shotgun (WGS) entry which is preliminary data.</text>
</comment>
<dbReference type="Proteomes" id="UP000193920">
    <property type="component" value="Unassembled WGS sequence"/>
</dbReference>